<evidence type="ECO:0000259" key="1">
    <source>
        <dbReference type="Pfam" id="PF01494"/>
    </source>
</evidence>
<protein>
    <submittedName>
        <fullName evidence="2">NAD(P)/FAD-dependent oxidoreductase</fullName>
    </submittedName>
</protein>
<gene>
    <name evidence="2" type="ORF">H4K34_06790</name>
</gene>
<dbReference type="KEGG" id="chyd:H4K34_06790"/>
<evidence type="ECO:0000313" key="3">
    <source>
        <dbReference type="Proteomes" id="UP000516305"/>
    </source>
</evidence>
<organism evidence="2 3">
    <name type="scientific">Croceimicrobium hydrocarbonivorans</name>
    <dbReference type="NCBI Taxonomy" id="2761580"/>
    <lineage>
        <taxon>Bacteria</taxon>
        <taxon>Pseudomonadati</taxon>
        <taxon>Bacteroidota</taxon>
        <taxon>Flavobacteriia</taxon>
        <taxon>Flavobacteriales</taxon>
        <taxon>Owenweeksiaceae</taxon>
        <taxon>Croceimicrobium</taxon>
    </lineage>
</organism>
<dbReference type="NCBIfam" id="TIGR02032">
    <property type="entry name" value="GG-red-SF"/>
    <property type="match status" value="1"/>
</dbReference>
<dbReference type="Pfam" id="PF01494">
    <property type="entry name" value="FAD_binding_3"/>
    <property type="match status" value="1"/>
</dbReference>
<dbReference type="PANTHER" id="PTHR42685:SF22">
    <property type="entry name" value="CONDITIONED MEDIUM FACTOR RECEPTOR 1"/>
    <property type="match status" value="1"/>
</dbReference>
<keyword evidence="3" id="KW-1185">Reference proteome</keyword>
<dbReference type="AlphaFoldDB" id="A0A7H0VIJ4"/>
<accession>A0A7H0VIJ4</accession>
<sequence>MHQVDVCIVGAGPAGSTLSHFLHKLNIDHLLIDKSQFPRDKICGDGITVDVLNVLKRIDPSLLEKFSQESEMLPSWGFCFHGPKGQELRYDFKEAGFPVAPFFTSRRMDLDDFLIRELPAGGSGEFWPETELKGLQRLDEGFDALVHRQGEEEKIRCKIIIGAEGEKPVVTRYLGLEHFREKDHLLAAIRIYYKDLQGFDPGNHLEFFFDPHLLPGYFWAFPLSNNEANVGLGMLSTSIAAKKINLKKSFEEIIQRNPHIAPRFEGAVALEKTKGWGLPIMTPKRKIGGDGYALIGDAGGMIEAFTGKGIGPGMMSARIASEHIEKAFAQKNFNFQAYHDHMYRYYRSEIKHTYRLQKSLKHTWILNPVMSLASWSPLTRYAEDRMIRDFLKWV</sequence>
<dbReference type="PRINTS" id="PR00420">
    <property type="entry name" value="RNGMNOXGNASE"/>
</dbReference>
<dbReference type="GO" id="GO:0071949">
    <property type="term" value="F:FAD binding"/>
    <property type="evidence" value="ECO:0007669"/>
    <property type="project" value="InterPro"/>
</dbReference>
<dbReference type="InterPro" id="IPR036188">
    <property type="entry name" value="FAD/NAD-bd_sf"/>
</dbReference>
<dbReference type="InterPro" id="IPR002938">
    <property type="entry name" value="FAD-bd"/>
</dbReference>
<dbReference type="GO" id="GO:0016628">
    <property type="term" value="F:oxidoreductase activity, acting on the CH-CH group of donors, NAD or NADP as acceptor"/>
    <property type="evidence" value="ECO:0007669"/>
    <property type="project" value="InterPro"/>
</dbReference>
<evidence type="ECO:0000313" key="2">
    <source>
        <dbReference type="EMBL" id="QNR25542.1"/>
    </source>
</evidence>
<dbReference type="Gene3D" id="3.50.50.60">
    <property type="entry name" value="FAD/NAD(P)-binding domain"/>
    <property type="match status" value="1"/>
</dbReference>
<dbReference type="RefSeq" id="WP_210760069.1">
    <property type="nucleotide sequence ID" value="NZ_CP060139.1"/>
</dbReference>
<dbReference type="PANTHER" id="PTHR42685">
    <property type="entry name" value="GERANYLGERANYL DIPHOSPHATE REDUCTASE"/>
    <property type="match status" value="1"/>
</dbReference>
<dbReference type="InterPro" id="IPR050407">
    <property type="entry name" value="Geranylgeranyl_reductase"/>
</dbReference>
<dbReference type="SUPFAM" id="SSF51905">
    <property type="entry name" value="FAD/NAD(P)-binding domain"/>
    <property type="match status" value="1"/>
</dbReference>
<reference evidence="2 3" key="1">
    <citation type="submission" date="2020-08" db="EMBL/GenBank/DDBJ databases">
        <title>Croceimicrobium hydrocarbonivorans gen. nov., sp. nov., a novel marine bacterium isolated from a bacterial consortium that degrades polyethylene terephthalate.</title>
        <authorList>
            <person name="Liu R."/>
        </authorList>
    </citation>
    <scope>NUCLEOTIDE SEQUENCE [LARGE SCALE GENOMIC DNA]</scope>
    <source>
        <strain evidence="2 3">A20-9</strain>
    </source>
</reference>
<dbReference type="EMBL" id="CP060139">
    <property type="protein sequence ID" value="QNR25542.1"/>
    <property type="molecule type" value="Genomic_DNA"/>
</dbReference>
<name>A0A7H0VIJ4_9FLAO</name>
<feature type="domain" description="FAD-binding" evidence="1">
    <location>
        <begin position="4"/>
        <end position="317"/>
    </location>
</feature>
<proteinExistence type="predicted"/>
<dbReference type="Proteomes" id="UP000516305">
    <property type="component" value="Chromosome"/>
</dbReference>
<dbReference type="InterPro" id="IPR011777">
    <property type="entry name" value="Geranylgeranyl_Rdtase_fam"/>
</dbReference>